<reference evidence="3" key="1">
    <citation type="submission" date="2016-03" db="EMBL/GenBank/DDBJ databases">
        <authorList>
            <person name="Ploux O."/>
        </authorList>
    </citation>
    <scope>NUCLEOTIDE SEQUENCE</scope>
    <source>
        <strain evidence="3">UC10</strain>
    </source>
</reference>
<keyword evidence="2" id="KW-0732">Signal</keyword>
<gene>
    <name evidence="3" type="ORF">MHPYR_300018</name>
    <name evidence="4" type="ORF">MHPYR_320060</name>
</gene>
<feature type="chain" id="PRO_5013503851" evidence="2">
    <location>
        <begin position="30"/>
        <end position="124"/>
    </location>
</feature>
<evidence type="ECO:0000313" key="4">
    <source>
        <dbReference type="EMBL" id="SBS76482.1"/>
    </source>
</evidence>
<evidence type="ECO:0000313" key="3">
    <source>
        <dbReference type="EMBL" id="SBS76263.1"/>
    </source>
</evidence>
<feature type="compositionally biased region" description="Pro residues" evidence="1">
    <location>
        <begin position="113"/>
        <end position="124"/>
    </location>
</feature>
<feature type="signal peptide" evidence="2">
    <location>
        <begin position="1"/>
        <end position="29"/>
    </location>
</feature>
<organism evidence="3">
    <name type="scientific">uncultured Mycobacterium sp</name>
    <dbReference type="NCBI Taxonomy" id="171292"/>
    <lineage>
        <taxon>Bacteria</taxon>
        <taxon>Bacillati</taxon>
        <taxon>Actinomycetota</taxon>
        <taxon>Actinomycetes</taxon>
        <taxon>Mycobacteriales</taxon>
        <taxon>Mycobacteriaceae</taxon>
        <taxon>Mycobacterium</taxon>
        <taxon>environmental samples</taxon>
    </lineage>
</organism>
<proteinExistence type="predicted"/>
<dbReference type="EMBL" id="FLQS01000026">
    <property type="protein sequence ID" value="SBS76482.1"/>
    <property type="molecule type" value="Genomic_DNA"/>
</dbReference>
<protein>
    <submittedName>
        <fullName evidence="3">Uncharacterized protein</fullName>
    </submittedName>
</protein>
<accession>A0A1Y5PC75</accession>
<evidence type="ECO:0000256" key="2">
    <source>
        <dbReference type="SAM" id="SignalP"/>
    </source>
</evidence>
<dbReference type="EMBL" id="FLQS01000024">
    <property type="protein sequence ID" value="SBS76263.1"/>
    <property type="molecule type" value="Genomic_DNA"/>
</dbReference>
<evidence type="ECO:0000256" key="1">
    <source>
        <dbReference type="SAM" id="MobiDB-lite"/>
    </source>
</evidence>
<feature type="compositionally biased region" description="Low complexity" evidence="1">
    <location>
        <begin position="60"/>
        <end position="87"/>
    </location>
</feature>
<dbReference type="AlphaFoldDB" id="A0A1Y5PC75"/>
<feature type="region of interest" description="Disordered" evidence="1">
    <location>
        <begin position="31"/>
        <end position="124"/>
    </location>
</feature>
<sequence length="124" mass="12490">MKPTRVAAAQLLAGLGVALALTVAPPAFAHTAHPDATASGNPAAAHTVGLHKIPHPVWHPTTKTRPAQTAPAPAAPAPHQSPSAPVARPAQAQRDPYAPRPRPTGIPATSVPVAPPGPSQQPAF</sequence>
<name>A0A1Y5PC75_9MYCO</name>